<evidence type="ECO:0000313" key="2">
    <source>
        <dbReference type="Proteomes" id="UP000295496"/>
    </source>
</evidence>
<dbReference type="Pfam" id="PF07352">
    <property type="entry name" value="Phage_Mu_Gam"/>
    <property type="match status" value="1"/>
</dbReference>
<name>A0A4R1KJN2_9PAST</name>
<accession>A0A4R1KJN2</accession>
<dbReference type="Gene3D" id="1.20.5.170">
    <property type="match status" value="1"/>
</dbReference>
<dbReference type="AlphaFoldDB" id="A0A4R1KJN2"/>
<comment type="caution">
    <text evidence="1">The sequence shown here is derived from an EMBL/GenBank/DDBJ whole genome shotgun (WGS) entry which is preliminary data.</text>
</comment>
<protein>
    <submittedName>
        <fullName evidence="1">Phage host-nuclease inhibitor protein Gam</fullName>
    </submittedName>
</protein>
<dbReference type="Proteomes" id="UP000295496">
    <property type="component" value="Unassembled WGS sequence"/>
</dbReference>
<dbReference type="RefSeq" id="WP_132302977.1">
    <property type="nucleotide sequence ID" value="NZ_CP170642.1"/>
</dbReference>
<sequence length="173" mass="19659">MAKATNRIKAPTQALRVQSRDEVEVAIKQLGDKQRELQRLVTYQNDEITAITASYAEPLQVLKNEISHQQQAIQAWCESHRDELTQNGKQKTGYFNTGEVQWRTNPPSVRITKADQVIENLKTLGMLEFIRTKEEINKDAILLDPEKARTVNGIAIKSGVGEFVIKPFEQDVK</sequence>
<organism evidence="1 2">
    <name type="scientific">Lonepinella koalarum</name>
    <dbReference type="NCBI Taxonomy" id="53417"/>
    <lineage>
        <taxon>Bacteria</taxon>
        <taxon>Pseudomonadati</taxon>
        <taxon>Pseudomonadota</taxon>
        <taxon>Gammaproteobacteria</taxon>
        <taxon>Pasteurellales</taxon>
        <taxon>Pasteurellaceae</taxon>
        <taxon>Lonepinella</taxon>
    </lineage>
</organism>
<dbReference type="EMBL" id="SMGJ01000012">
    <property type="protein sequence ID" value="TCK64942.1"/>
    <property type="molecule type" value="Genomic_DNA"/>
</dbReference>
<gene>
    <name evidence="1" type="ORF">EV692_2427</name>
</gene>
<proteinExistence type="predicted"/>
<dbReference type="SUPFAM" id="SSF161266">
    <property type="entry name" value="Gam-like"/>
    <property type="match status" value="1"/>
</dbReference>
<evidence type="ECO:0000313" key="1">
    <source>
        <dbReference type="EMBL" id="TCK64942.1"/>
    </source>
</evidence>
<dbReference type="InterPro" id="IPR009951">
    <property type="entry name" value="Host-nuc_inhib_Gam"/>
</dbReference>
<dbReference type="GO" id="GO:0042262">
    <property type="term" value="P:DNA protection"/>
    <property type="evidence" value="ECO:0007669"/>
    <property type="project" value="InterPro"/>
</dbReference>
<dbReference type="GO" id="GO:0003690">
    <property type="term" value="F:double-stranded DNA binding"/>
    <property type="evidence" value="ECO:0007669"/>
    <property type="project" value="InterPro"/>
</dbReference>
<keyword evidence="2" id="KW-1185">Reference proteome</keyword>
<reference evidence="1 2" key="1">
    <citation type="submission" date="2019-03" db="EMBL/GenBank/DDBJ databases">
        <title>Genomic Encyclopedia of Type Strains, Phase IV (KMG-IV): sequencing the most valuable type-strain genomes for metagenomic binning, comparative biology and taxonomic classification.</title>
        <authorList>
            <person name="Goeker M."/>
        </authorList>
    </citation>
    <scope>NUCLEOTIDE SEQUENCE [LARGE SCALE GENOMIC DNA]</scope>
    <source>
        <strain evidence="1 2">DSM 10053</strain>
    </source>
</reference>